<protein>
    <submittedName>
        <fullName evidence="1">Uncharacterized protein</fullName>
    </submittedName>
</protein>
<accession>A0ACB9RWT1</accession>
<dbReference type="Proteomes" id="UP001057402">
    <property type="component" value="Chromosome 3"/>
</dbReference>
<evidence type="ECO:0000313" key="2">
    <source>
        <dbReference type="Proteomes" id="UP001057402"/>
    </source>
</evidence>
<evidence type="ECO:0000313" key="1">
    <source>
        <dbReference type="EMBL" id="KAI4383289.1"/>
    </source>
</evidence>
<name>A0ACB9RWT1_9MYRT</name>
<sequence length="122" mass="13331">MKLDTRLVVILFLVVSPHSVLPLEEPSRERPTDVIWLRKLPPEGRDPVWLGSEGLSPRGAVVAEPPKESPAMKDSGSGSRTRVGGGVIIAGLVTAFFAVVFAYVRVTRKKEDVPMRLVMANK</sequence>
<gene>
    <name evidence="1" type="ORF">MLD38_009145</name>
</gene>
<reference evidence="2" key="1">
    <citation type="journal article" date="2023" name="Front. Plant Sci.">
        <title>Chromosomal-level genome assembly of Melastoma candidum provides insights into trichome evolution.</title>
        <authorList>
            <person name="Zhong Y."/>
            <person name="Wu W."/>
            <person name="Sun C."/>
            <person name="Zou P."/>
            <person name="Liu Y."/>
            <person name="Dai S."/>
            <person name="Zhou R."/>
        </authorList>
    </citation>
    <scope>NUCLEOTIDE SEQUENCE [LARGE SCALE GENOMIC DNA]</scope>
</reference>
<keyword evidence="2" id="KW-1185">Reference proteome</keyword>
<comment type="caution">
    <text evidence="1">The sequence shown here is derived from an EMBL/GenBank/DDBJ whole genome shotgun (WGS) entry which is preliminary data.</text>
</comment>
<proteinExistence type="predicted"/>
<dbReference type="EMBL" id="CM042882">
    <property type="protein sequence ID" value="KAI4383289.1"/>
    <property type="molecule type" value="Genomic_DNA"/>
</dbReference>
<organism evidence="1 2">
    <name type="scientific">Melastoma candidum</name>
    <dbReference type="NCBI Taxonomy" id="119954"/>
    <lineage>
        <taxon>Eukaryota</taxon>
        <taxon>Viridiplantae</taxon>
        <taxon>Streptophyta</taxon>
        <taxon>Embryophyta</taxon>
        <taxon>Tracheophyta</taxon>
        <taxon>Spermatophyta</taxon>
        <taxon>Magnoliopsida</taxon>
        <taxon>eudicotyledons</taxon>
        <taxon>Gunneridae</taxon>
        <taxon>Pentapetalae</taxon>
        <taxon>rosids</taxon>
        <taxon>malvids</taxon>
        <taxon>Myrtales</taxon>
        <taxon>Melastomataceae</taxon>
        <taxon>Melastomatoideae</taxon>
        <taxon>Melastomateae</taxon>
        <taxon>Melastoma</taxon>
    </lineage>
</organism>